<dbReference type="PANTHER" id="PTHR14021">
    <property type="entry name" value="IRON-SULFUR CLUSTER CO-CHAPERONE PROTEIN HSCB"/>
    <property type="match status" value="1"/>
</dbReference>
<dbReference type="SMART" id="SM00271">
    <property type="entry name" value="DnaJ"/>
    <property type="match status" value="1"/>
</dbReference>
<dbReference type="Gene3D" id="1.20.1280.20">
    <property type="entry name" value="HscB, C-terminal domain"/>
    <property type="match status" value="1"/>
</dbReference>
<dbReference type="SUPFAM" id="SSF46565">
    <property type="entry name" value="Chaperone J-domain"/>
    <property type="match status" value="1"/>
</dbReference>
<dbReference type="GO" id="GO:0051087">
    <property type="term" value="F:protein-folding chaperone binding"/>
    <property type="evidence" value="ECO:0007669"/>
    <property type="project" value="InterPro"/>
</dbReference>
<sequence>MQSLLLRASQRLLVTTRVGGSPRTVLNRVSPRPRTFHASVSRRTEAKPSFKKCPVCSQPLLSSVPACNKCWNIFALPKDITHHELLGLNYDPNPFIIDVPTLKKRFRDAQSVCHPDSWASRNPEKQEVAQALSARVNHAYQALLDPLLRAEYILDCNQFHIAESDSVQDMMFMAEIMDARETIDEAEEPLQVEGLFEENEDKIAETVKELETLFGERDFAAAKGAAIRLRYLTGIRRAAKRWLDNH</sequence>
<dbReference type="AlphaFoldDB" id="A0A4Y7TM43"/>
<dbReference type="InterPro" id="IPR036869">
    <property type="entry name" value="J_dom_sf"/>
</dbReference>
<dbReference type="Pfam" id="PF07743">
    <property type="entry name" value="HSCB_C"/>
    <property type="match status" value="1"/>
</dbReference>
<protein>
    <submittedName>
        <fullName evidence="4">Co-chaperone Hsc20</fullName>
    </submittedName>
</protein>
<name>A0A4Y7TM43_COPMI</name>
<keyword evidence="5" id="KW-1185">Reference proteome</keyword>
<comment type="similarity">
    <text evidence="1">Belongs to the HscB family.</text>
</comment>
<evidence type="ECO:0000313" key="5">
    <source>
        <dbReference type="Proteomes" id="UP000298030"/>
    </source>
</evidence>
<organism evidence="4 5">
    <name type="scientific">Coprinellus micaceus</name>
    <name type="common">Glistening ink-cap mushroom</name>
    <name type="synonym">Coprinus micaceus</name>
    <dbReference type="NCBI Taxonomy" id="71717"/>
    <lineage>
        <taxon>Eukaryota</taxon>
        <taxon>Fungi</taxon>
        <taxon>Dikarya</taxon>
        <taxon>Basidiomycota</taxon>
        <taxon>Agaricomycotina</taxon>
        <taxon>Agaricomycetes</taxon>
        <taxon>Agaricomycetidae</taxon>
        <taxon>Agaricales</taxon>
        <taxon>Agaricineae</taxon>
        <taxon>Psathyrellaceae</taxon>
        <taxon>Coprinellus</taxon>
    </lineage>
</organism>
<dbReference type="NCBIfam" id="TIGR00714">
    <property type="entry name" value="hscB"/>
    <property type="match status" value="1"/>
</dbReference>
<feature type="domain" description="J" evidence="3">
    <location>
        <begin position="80"/>
        <end position="148"/>
    </location>
</feature>
<dbReference type="InterPro" id="IPR036386">
    <property type="entry name" value="HscB_C_sf"/>
</dbReference>
<dbReference type="Proteomes" id="UP000298030">
    <property type="component" value="Unassembled WGS sequence"/>
</dbReference>
<comment type="caution">
    <text evidence="4">The sequence shown here is derived from an EMBL/GenBank/DDBJ whole genome shotgun (WGS) entry which is preliminary data.</text>
</comment>
<dbReference type="CDD" id="cd06257">
    <property type="entry name" value="DnaJ"/>
    <property type="match status" value="1"/>
</dbReference>
<proteinExistence type="inferred from homology"/>
<dbReference type="SUPFAM" id="SSF47144">
    <property type="entry name" value="HSC20 (HSCB), C-terminal oligomerisation domain"/>
    <property type="match status" value="1"/>
</dbReference>
<dbReference type="GO" id="GO:0005739">
    <property type="term" value="C:mitochondrion"/>
    <property type="evidence" value="ECO:0007669"/>
    <property type="project" value="TreeGrafter"/>
</dbReference>
<dbReference type="GO" id="GO:0001671">
    <property type="term" value="F:ATPase activator activity"/>
    <property type="evidence" value="ECO:0007669"/>
    <property type="project" value="InterPro"/>
</dbReference>
<dbReference type="PANTHER" id="PTHR14021:SF15">
    <property type="entry name" value="IRON-SULFUR CLUSTER CO-CHAPERONE PROTEIN HSCB"/>
    <property type="match status" value="1"/>
</dbReference>
<dbReference type="GO" id="GO:0044571">
    <property type="term" value="P:[2Fe-2S] cluster assembly"/>
    <property type="evidence" value="ECO:0007669"/>
    <property type="project" value="InterPro"/>
</dbReference>
<dbReference type="InterPro" id="IPR009073">
    <property type="entry name" value="HscB_oligo_C"/>
</dbReference>
<evidence type="ECO:0000313" key="4">
    <source>
        <dbReference type="EMBL" id="TEB35031.1"/>
    </source>
</evidence>
<dbReference type="GO" id="GO:0051259">
    <property type="term" value="P:protein complex oligomerization"/>
    <property type="evidence" value="ECO:0007669"/>
    <property type="project" value="InterPro"/>
</dbReference>
<dbReference type="Gene3D" id="1.10.287.110">
    <property type="entry name" value="DnaJ domain"/>
    <property type="match status" value="1"/>
</dbReference>
<evidence type="ECO:0000259" key="3">
    <source>
        <dbReference type="SMART" id="SM00271"/>
    </source>
</evidence>
<gene>
    <name evidence="4" type="ORF">FA13DRAFT_1728823</name>
</gene>
<reference evidence="4 5" key="1">
    <citation type="journal article" date="2019" name="Nat. Ecol. Evol.">
        <title>Megaphylogeny resolves global patterns of mushroom evolution.</title>
        <authorList>
            <person name="Varga T."/>
            <person name="Krizsan K."/>
            <person name="Foldi C."/>
            <person name="Dima B."/>
            <person name="Sanchez-Garcia M."/>
            <person name="Sanchez-Ramirez S."/>
            <person name="Szollosi G.J."/>
            <person name="Szarkandi J.G."/>
            <person name="Papp V."/>
            <person name="Albert L."/>
            <person name="Andreopoulos W."/>
            <person name="Angelini C."/>
            <person name="Antonin V."/>
            <person name="Barry K.W."/>
            <person name="Bougher N.L."/>
            <person name="Buchanan P."/>
            <person name="Buyck B."/>
            <person name="Bense V."/>
            <person name="Catcheside P."/>
            <person name="Chovatia M."/>
            <person name="Cooper J."/>
            <person name="Damon W."/>
            <person name="Desjardin D."/>
            <person name="Finy P."/>
            <person name="Geml J."/>
            <person name="Haridas S."/>
            <person name="Hughes K."/>
            <person name="Justo A."/>
            <person name="Karasinski D."/>
            <person name="Kautmanova I."/>
            <person name="Kiss B."/>
            <person name="Kocsube S."/>
            <person name="Kotiranta H."/>
            <person name="LaButti K.M."/>
            <person name="Lechner B.E."/>
            <person name="Liimatainen K."/>
            <person name="Lipzen A."/>
            <person name="Lukacs Z."/>
            <person name="Mihaltcheva S."/>
            <person name="Morgado L.N."/>
            <person name="Niskanen T."/>
            <person name="Noordeloos M.E."/>
            <person name="Ohm R.A."/>
            <person name="Ortiz-Santana B."/>
            <person name="Ovrebo C."/>
            <person name="Racz N."/>
            <person name="Riley R."/>
            <person name="Savchenko A."/>
            <person name="Shiryaev A."/>
            <person name="Soop K."/>
            <person name="Spirin V."/>
            <person name="Szebenyi C."/>
            <person name="Tomsovsky M."/>
            <person name="Tulloss R.E."/>
            <person name="Uehling J."/>
            <person name="Grigoriev I.V."/>
            <person name="Vagvolgyi C."/>
            <person name="Papp T."/>
            <person name="Martin F.M."/>
            <person name="Miettinen O."/>
            <person name="Hibbett D.S."/>
            <person name="Nagy L.G."/>
        </authorList>
    </citation>
    <scope>NUCLEOTIDE SEQUENCE [LARGE SCALE GENOMIC DNA]</scope>
    <source>
        <strain evidence="4 5">FP101781</strain>
    </source>
</reference>
<evidence type="ECO:0000256" key="2">
    <source>
        <dbReference type="ARBA" id="ARBA00023186"/>
    </source>
</evidence>
<keyword evidence="2" id="KW-0143">Chaperone</keyword>
<dbReference type="EMBL" id="QPFP01000008">
    <property type="protein sequence ID" value="TEB35031.1"/>
    <property type="molecule type" value="Genomic_DNA"/>
</dbReference>
<dbReference type="InterPro" id="IPR004640">
    <property type="entry name" value="HscB"/>
</dbReference>
<dbReference type="OrthoDB" id="448954at2759"/>
<dbReference type="STRING" id="71717.A0A4Y7TM43"/>
<accession>A0A4Y7TM43</accession>
<evidence type="ECO:0000256" key="1">
    <source>
        <dbReference type="ARBA" id="ARBA00010476"/>
    </source>
</evidence>
<dbReference type="InterPro" id="IPR001623">
    <property type="entry name" value="DnaJ_domain"/>
</dbReference>